<comment type="caution">
    <text evidence="8">The sequence shown here is derived from an EMBL/GenBank/DDBJ whole genome shotgun (WGS) entry which is preliminary data.</text>
</comment>
<accession>A0ABV9U6X4</accession>
<name>A0ABV9U6X4_9ACTN</name>
<dbReference type="PANTHER" id="PTHR43133:SF57">
    <property type="entry name" value="RNA POLYMERASE SIGMA-70 FACTOR"/>
    <property type="match status" value="1"/>
</dbReference>
<dbReference type="Gene3D" id="1.10.1740.10">
    <property type="match status" value="1"/>
</dbReference>
<dbReference type="PANTHER" id="PTHR43133">
    <property type="entry name" value="RNA POLYMERASE ECF-TYPE SIGMA FACTO"/>
    <property type="match status" value="1"/>
</dbReference>
<dbReference type="SUPFAM" id="SSF88946">
    <property type="entry name" value="Sigma2 domain of RNA polymerase sigma factors"/>
    <property type="match status" value="1"/>
</dbReference>
<evidence type="ECO:0000259" key="7">
    <source>
        <dbReference type="Pfam" id="PF08281"/>
    </source>
</evidence>
<evidence type="ECO:0000256" key="1">
    <source>
        <dbReference type="ARBA" id="ARBA00010641"/>
    </source>
</evidence>
<dbReference type="SUPFAM" id="SSF88659">
    <property type="entry name" value="Sigma3 and sigma4 domains of RNA polymerase sigma factors"/>
    <property type="match status" value="1"/>
</dbReference>
<evidence type="ECO:0000256" key="4">
    <source>
        <dbReference type="ARBA" id="ARBA00023163"/>
    </source>
</evidence>
<dbReference type="RefSeq" id="WP_378261747.1">
    <property type="nucleotide sequence ID" value="NZ_JBHSIT010000011.1"/>
</dbReference>
<organism evidence="8 9">
    <name type="scientific">Actinomadura gamaensis</name>
    <dbReference type="NCBI Taxonomy" id="1763541"/>
    <lineage>
        <taxon>Bacteria</taxon>
        <taxon>Bacillati</taxon>
        <taxon>Actinomycetota</taxon>
        <taxon>Actinomycetes</taxon>
        <taxon>Streptosporangiales</taxon>
        <taxon>Thermomonosporaceae</taxon>
        <taxon>Actinomadura</taxon>
    </lineage>
</organism>
<sequence>MSSLTLDIRSVPFARPSLRRATVPSRRAVRDAHGPADARGAADGSGLPNTLGTAGAFGSGDAFGSADTRAAAGGHRAGDVREVGDPAKALVLRAREGDAEAFGQLYDRYLDLVYRYVYYRVGSHSLTEDLTSETFLRAWRRMGDFSWQGKDFGAWLVTIARNLVADHFKSGRYRLEVCTGDLLEPERPQEGPERAVLDSITHRAVLAAVRRLGEEQRQCVVLRFLHGLSVAETAVVMGKKTGAVKALQYRAVRSLARMLPDDLRG</sequence>
<dbReference type="InterPro" id="IPR014284">
    <property type="entry name" value="RNA_pol_sigma-70_dom"/>
</dbReference>
<proteinExistence type="inferred from homology"/>
<dbReference type="InterPro" id="IPR007627">
    <property type="entry name" value="RNA_pol_sigma70_r2"/>
</dbReference>
<dbReference type="EMBL" id="JBHSIT010000011">
    <property type="protein sequence ID" value="MFC4912132.1"/>
    <property type="molecule type" value="Genomic_DNA"/>
</dbReference>
<evidence type="ECO:0000256" key="5">
    <source>
        <dbReference type="SAM" id="MobiDB-lite"/>
    </source>
</evidence>
<evidence type="ECO:0000259" key="6">
    <source>
        <dbReference type="Pfam" id="PF04542"/>
    </source>
</evidence>
<keyword evidence="3" id="KW-0731">Sigma factor</keyword>
<dbReference type="InterPro" id="IPR013325">
    <property type="entry name" value="RNA_pol_sigma_r2"/>
</dbReference>
<dbReference type="CDD" id="cd06171">
    <property type="entry name" value="Sigma70_r4"/>
    <property type="match status" value="1"/>
</dbReference>
<dbReference type="Pfam" id="PF04542">
    <property type="entry name" value="Sigma70_r2"/>
    <property type="match status" value="1"/>
</dbReference>
<dbReference type="InterPro" id="IPR039425">
    <property type="entry name" value="RNA_pol_sigma-70-like"/>
</dbReference>
<keyword evidence="9" id="KW-1185">Reference proteome</keyword>
<dbReference type="InterPro" id="IPR013324">
    <property type="entry name" value="RNA_pol_sigma_r3/r4-like"/>
</dbReference>
<reference evidence="9" key="1">
    <citation type="journal article" date="2019" name="Int. J. Syst. Evol. Microbiol.">
        <title>The Global Catalogue of Microorganisms (GCM) 10K type strain sequencing project: providing services to taxonomists for standard genome sequencing and annotation.</title>
        <authorList>
            <consortium name="The Broad Institute Genomics Platform"/>
            <consortium name="The Broad Institute Genome Sequencing Center for Infectious Disease"/>
            <person name="Wu L."/>
            <person name="Ma J."/>
        </authorList>
    </citation>
    <scope>NUCLEOTIDE SEQUENCE [LARGE SCALE GENOMIC DNA]</scope>
    <source>
        <strain evidence="9">KLKA75</strain>
    </source>
</reference>
<feature type="domain" description="RNA polymerase sigma factor 70 region 4 type 2" evidence="7">
    <location>
        <begin position="203"/>
        <end position="255"/>
    </location>
</feature>
<dbReference type="Pfam" id="PF08281">
    <property type="entry name" value="Sigma70_r4_2"/>
    <property type="match status" value="1"/>
</dbReference>
<evidence type="ECO:0000313" key="8">
    <source>
        <dbReference type="EMBL" id="MFC4912132.1"/>
    </source>
</evidence>
<dbReference type="InterPro" id="IPR036388">
    <property type="entry name" value="WH-like_DNA-bd_sf"/>
</dbReference>
<feature type="region of interest" description="Disordered" evidence="5">
    <location>
        <begin position="19"/>
        <end position="47"/>
    </location>
</feature>
<comment type="similarity">
    <text evidence="1">Belongs to the sigma-70 factor family. ECF subfamily.</text>
</comment>
<dbReference type="NCBIfam" id="TIGR02937">
    <property type="entry name" value="sigma70-ECF"/>
    <property type="match status" value="1"/>
</dbReference>
<dbReference type="Gene3D" id="1.10.10.10">
    <property type="entry name" value="Winged helix-like DNA-binding domain superfamily/Winged helix DNA-binding domain"/>
    <property type="match status" value="1"/>
</dbReference>
<evidence type="ECO:0000256" key="3">
    <source>
        <dbReference type="ARBA" id="ARBA00023082"/>
    </source>
</evidence>
<keyword evidence="4" id="KW-0804">Transcription</keyword>
<gene>
    <name evidence="8" type="ORF">ACFPCY_32855</name>
</gene>
<dbReference type="Proteomes" id="UP001595872">
    <property type="component" value="Unassembled WGS sequence"/>
</dbReference>
<keyword evidence="2" id="KW-0805">Transcription regulation</keyword>
<feature type="domain" description="RNA polymerase sigma-70 region 2" evidence="6">
    <location>
        <begin position="105"/>
        <end position="170"/>
    </location>
</feature>
<evidence type="ECO:0000256" key="2">
    <source>
        <dbReference type="ARBA" id="ARBA00023015"/>
    </source>
</evidence>
<protein>
    <submittedName>
        <fullName evidence="8">Sigma-70 family RNA polymerase sigma factor</fullName>
    </submittedName>
</protein>
<dbReference type="InterPro" id="IPR013249">
    <property type="entry name" value="RNA_pol_sigma70_r4_t2"/>
</dbReference>
<evidence type="ECO:0000313" key="9">
    <source>
        <dbReference type="Proteomes" id="UP001595872"/>
    </source>
</evidence>